<reference evidence="2" key="1">
    <citation type="submission" date="2020-03" db="EMBL/GenBank/DDBJ databases">
        <title>The deep terrestrial virosphere.</title>
        <authorList>
            <person name="Holmfeldt K."/>
            <person name="Nilsson E."/>
            <person name="Simone D."/>
            <person name="Lopez-Fernandez M."/>
            <person name="Wu X."/>
            <person name="de Brujin I."/>
            <person name="Lundin D."/>
            <person name="Andersson A."/>
            <person name="Bertilsson S."/>
            <person name="Dopson M."/>
        </authorList>
    </citation>
    <scope>NUCLEOTIDE SEQUENCE</scope>
    <source>
        <strain evidence="2">MM415A00465</strain>
        <strain evidence="1">MM415B00381</strain>
    </source>
</reference>
<gene>
    <name evidence="2" type="ORF">MM415A00465_0005</name>
    <name evidence="1" type="ORF">MM415B00381_0027</name>
</gene>
<name>A0A6M3KIU8_9ZZZZ</name>
<organism evidence="2">
    <name type="scientific">viral metagenome</name>
    <dbReference type="NCBI Taxonomy" id="1070528"/>
    <lineage>
        <taxon>unclassified sequences</taxon>
        <taxon>metagenomes</taxon>
        <taxon>organismal metagenomes</taxon>
    </lineage>
</organism>
<sequence length="322" mass="33554">MKRLIFLIVAITLLMVNPAYAEVASNFSYGVIDTSNTLADAEAVGDTFAVLMSATSTDLPTGAGRVVVYTSTCSAPSSCTAREIVTYSVISCAGTSPNRICTATITARNQESTTHSGDWVSGAKVAMAMTKGAMDGLYCPLALTTGYIFQGVAGVASPVNSLNIATIDMSAQTSSIPWIVGTSTWPTVEGSAKWDSANDELKIGDSATTKTISPRAVVTNHVADATITCKNGDVHTNYGSGIDIVLKIAALTQNANCVIKVMAAYKISVEPNVGTDTLVDFTSGAGKGAYTSTLYDQVTFVSYVDAKAVPVNGKGTWIEYTP</sequence>
<dbReference type="AlphaFoldDB" id="A0A6M3KIU8"/>
<proteinExistence type="predicted"/>
<evidence type="ECO:0000313" key="1">
    <source>
        <dbReference type="EMBL" id="QJA65714.1"/>
    </source>
</evidence>
<dbReference type="EMBL" id="MT141543">
    <property type="protein sequence ID" value="QJA65714.1"/>
    <property type="molecule type" value="Genomic_DNA"/>
</dbReference>
<dbReference type="EMBL" id="MT142475">
    <property type="protein sequence ID" value="QJA81947.1"/>
    <property type="molecule type" value="Genomic_DNA"/>
</dbReference>
<protein>
    <submittedName>
        <fullName evidence="2">Uncharacterized protein</fullName>
    </submittedName>
</protein>
<evidence type="ECO:0000313" key="2">
    <source>
        <dbReference type="EMBL" id="QJA81947.1"/>
    </source>
</evidence>
<accession>A0A6M3KIU8</accession>